<reference evidence="1 2" key="1">
    <citation type="submission" date="2017-06" db="EMBL/GenBank/DDBJ databases">
        <authorList>
            <person name="Kim H.J."/>
            <person name="Triplett B.A."/>
        </authorList>
    </citation>
    <scope>NUCLEOTIDE SEQUENCE [LARGE SCALE GENOMIC DNA]</scope>
    <source>
        <strain evidence="1 2">DS15</strain>
    </source>
</reference>
<protein>
    <submittedName>
        <fullName evidence="1">Uncharacterized protein</fullName>
    </submittedName>
</protein>
<name>A0A239KNF8_9SPHN</name>
<accession>A0A239KNF8</accession>
<proteinExistence type="predicted"/>
<dbReference type="EMBL" id="FZPA01000015">
    <property type="protein sequence ID" value="SNT19208.1"/>
    <property type="molecule type" value="Genomic_DNA"/>
</dbReference>
<organism evidence="1 2">
    <name type="scientific">Sphingopyxis indica</name>
    <dbReference type="NCBI Taxonomy" id="436663"/>
    <lineage>
        <taxon>Bacteria</taxon>
        <taxon>Pseudomonadati</taxon>
        <taxon>Pseudomonadota</taxon>
        <taxon>Alphaproteobacteria</taxon>
        <taxon>Sphingomonadales</taxon>
        <taxon>Sphingomonadaceae</taxon>
        <taxon>Sphingopyxis</taxon>
    </lineage>
</organism>
<evidence type="ECO:0000313" key="1">
    <source>
        <dbReference type="EMBL" id="SNT19208.1"/>
    </source>
</evidence>
<dbReference type="Proteomes" id="UP000198339">
    <property type="component" value="Unassembled WGS sequence"/>
</dbReference>
<sequence length="143" mass="15690">MPIRLLSILSGTGKLFRKAFEWIADDPWRLFVIVAAVLAFMLWRADGMADKLQFKLDREIAAHAETLKSVKTLSDALEQKNAESMARAKALEDARSEAAQAQAAADRRYRSTQARIDVLRAAVGQNEGVCDTPGEVTDALSGL</sequence>
<dbReference type="RefSeq" id="WP_089217054.1">
    <property type="nucleotide sequence ID" value="NZ_FZPA01000015.1"/>
</dbReference>
<dbReference type="AlphaFoldDB" id="A0A239KNF8"/>
<evidence type="ECO:0000313" key="2">
    <source>
        <dbReference type="Proteomes" id="UP000198339"/>
    </source>
</evidence>
<keyword evidence="2" id="KW-1185">Reference proteome</keyword>
<gene>
    <name evidence="1" type="ORF">SAMN06295955_11540</name>
</gene>